<evidence type="ECO:0000313" key="2">
    <source>
        <dbReference type="EMBL" id="TFK25849.1"/>
    </source>
</evidence>
<reference evidence="2 3" key="1">
    <citation type="journal article" date="2019" name="Nat. Ecol. Evol.">
        <title>Megaphylogeny resolves global patterns of mushroom evolution.</title>
        <authorList>
            <person name="Varga T."/>
            <person name="Krizsan K."/>
            <person name="Foldi C."/>
            <person name="Dima B."/>
            <person name="Sanchez-Garcia M."/>
            <person name="Sanchez-Ramirez S."/>
            <person name="Szollosi G.J."/>
            <person name="Szarkandi J.G."/>
            <person name="Papp V."/>
            <person name="Albert L."/>
            <person name="Andreopoulos W."/>
            <person name="Angelini C."/>
            <person name="Antonin V."/>
            <person name="Barry K.W."/>
            <person name="Bougher N.L."/>
            <person name="Buchanan P."/>
            <person name="Buyck B."/>
            <person name="Bense V."/>
            <person name="Catcheside P."/>
            <person name="Chovatia M."/>
            <person name="Cooper J."/>
            <person name="Damon W."/>
            <person name="Desjardin D."/>
            <person name="Finy P."/>
            <person name="Geml J."/>
            <person name="Haridas S."/>
            <person name="Hughes K."/>
            <person name="Justo A."/>
            <person name="Karasinski D."/>
            <person name="Kautmanova I."/>
            <person name="Kiss B."/>
            <person name="Kocsube S."/>
            <person name="Kotiranta H."/>
            <person name="LaButti K.M."/>
            <person name="Lechner B.E."/>
            <person name="Liimatainen K."/>
            <person name="Lipzen A."/>
            <person name="Lukacs Z."/>
            <person name="Mihaltcheva S."/>
            <person name="Morgado L.N."/>
            <person name="Niskanen T."/>
            <person name="Noordeloos M.E."/>
            <person name="Ohm R.A."/>
            <person name="Ortiz-Santana B."/>
            <person name="Ovrebo C."/>
            <person name="Racz N."/>
            <person name="Riley R."/>
            <person name="Savchenko A."/>
            <person name="Shiryaev A."/>
            <person name="Soop K."/>
            <person name="Spirin V."/>
            <person name="Szebenyi C."/>
            <person name="Tomsovsky M."/>
            <person name="Tulloss R.E."/>
            <person name="Uehling J."/>
            <person name="Grigoriev I.V."/>
            <person name="Vagvolgyi C."/>
            <person name="Papp T."/>
            <person name="Martin F.M."/>
            <person name="Miettinen O."/>
            <person name="Hibbett D.S."/>
            <person name="Nagy L.G."/>
        </authorList>
    </citation>
    <scope>NUCLEOTIDE SEQUENCE [LARGE SCALE GENOMIC DNA]</scope>
    <source>
        <strain evidence="2 3">CBS 121175</strain>
    </source>
</reference>
<keyword evidence="3" id="KW-1185">Reference proteome</keyword>
<evidence type="ECO:0000313" key="3">
    <source>
        <dbReference type="Proteomes" id="UP000307440"/>
    </source>
</evidence>
<gene>
    <name evidence="2" type="ORF">FA15DRAFT_668016</name>
</gene>
<evidence type="ECO:0000256" key="1">
    <source>
        <dbReference type="SAM" id="MobiDB-lite"/>
    </source>
</evidence>
<name>A0A5C3KYY8_COPMA</name>
<organism evidence="2 3">
    <name type="scientific">Coprinopsis marcescibilis</name>
    <name type="common">Agaric fungus</name>
    <name type="synonym">Psathyrella marcescibilis</name>
    <dbReference type="NCBI Taxonomy" id="230819"/>
    <lineage>
        <taxon>Eukaryota</taxon>
        <taxon>Fungi</taxon>
        <taxon>Dikarya</taxon>
        <taxon>Basidiomycota</taxon>
        <taxon>Agaricomycotina</taxon>
        <taxon>Agaricomycetes</taxon>
        <taxon>Agaricomycetidae</taxon>
        <taxon>Agaricales</taxon>
        <taxon>Agaricineae</taxon>
        <taxon>Psathyrellaceae</taxon>
        <taxon>Coprinopsis</taxon>
    </lineage>
</organism>
<sequence>MIQPSLGGFQSDSADRVTHLVRDFRSISLNGHRYSPYHPTAAANCDSLPFRRPQDEVPPLVQSTSSYSLPANRILTPASHRRNVRDPVRMSRLVQDFRNVTLQDLPMPRVPPGRSARFNVSVPSNGLPTPNRPPHFMERRALGYPMHITETASRLPLGADTCQLWRQVLEYWFSERQGFRIAHDWQPPDDTGNHFFSPLLASLVVLWDEYPIVTVQIHSVSNVRGSAENEMKMQSDRLWDRTAVWSPHPNMCAISANGLMWGGYLRSTDMTSEQAKAALGNDWVGEWKDSITSKRSFRMVGQYFRLLKSQLPL</sequence>
<protein>
    <submittedName>
        <fullName evidence="2">Uncharacterized protein</fullName>
    </submittedName>
</protein>
<dbReference type="EMBL" id="ML210181">
    <property type="protein sequence ID" value="TFK25849.1"/>
    <property type="molecule type" value="Genomic_DNA"/>
</dbReference>
<proteinExistence type="predicted"/>
<dbReference type="AlphaFoldDB" id="A0A5C3KYY8"/>
<accession>A0A5C3KYY8</accession>
<dbReference type="Proteomes" id="UP000307440">
    <property type="component" value="Unassembled WGS sequence"/>
</dbReference>
<feature type="region of interest" description="Disordered" evidence="1">
    <location>
        <begin position="105"/>
        <end position="134"/>
    </location>
</feature>